<accession>A0A3E1K5B0</accession>
<evidence type="ECO:0000256" key="1">
    <source>
        <dbReference type="ARBA" id="ARBA00004328"/>
    </source>
</evidence>
<keyword evidence="4" id="KW-1185">Reference proteome</keyword>
<dbReference type="AlphaFoldDB" id="A0A3E1K5B0"/>
<feature type="domain" description="Phage capsid-like C-terminal" evidence="2">
    <location>
        <begin position="217"/>
        <end position="477"/>
    </location>
</feature>
<sequence length="483" mass="52023">MKTELDIRERCGTGAFRKTMLQYHAAHLAGGALPMAHESEGRGSVAEEIGTLKDLRKDCAATMRRMLDQSEKDGRDLHADEQKAFDALADAVEYQTHRIDRLESDPTSVYPTEEQAHAAAAYCDATGLPYGRDRSARRPQASEWTDAHGNAITLLGARDSFADAVARKTGQHPARLPSNSLARTIQGMVTGDHSGMEQAVQAGGFNASLLTGSDPDGGYFVNPSLAGTMIDHARARSTAIQAGVRTMPMESPEVRMVRVDDDPEFAFTGEGQEISESAPPFGMVRLVAKKLAVQIPISSELLEDAVGLQAELDRLLGESIAASIDSSIYNGDGKKGSFTGILHAAHVQEHAATAPKSLNWDDLLESQYLLDVANLGTDPRLVLPPAMAKQIRGAKDSDSRYIVPPASMSDLTPMVSTNLPATSGVFGRFVEGILGIRSQLSIMVNPYTLAKRDMYLITARWRGDFALTRPKGIVKLTGFDGSA</sequence>
<dbReference type="Pfam" id="PF05065">
    <property type="entry name" value="Phage_capsid"/>
    <property type="match status" value="1"/>
</dbReference>
<evidence type="ECO:0000313" key="3">
    <source>
        <dbReference type="EMBL" id="RFF29222.1"/>
    </source>
</evidence>
<dbReference type="Gene3D" id="3.30.2400.10">
    <property type="entry name" value="Major capsid protein gp5"/>
    <property type="match status" value="1"/>
</dbReference>
<reference evidence="3 4" key="1">
    <citation type="submission" date="2018-08" db="EMBL/GenBank/DDBJ databases">
        <title>Wenzhouxiangella salilacus sp. nov., a novel bacterium isolated from a saline lake in Xinjiang Province, China.</title>
        <authorList>
            <person name="Han S."/>
        </authorList>
    </citation>
    <scope>NUCLEOTIDE SEQUENCE [LARGE SCALE GENOMIC DNA]</scope>
    <source>
        <strain evidence="3 4">XDB06</strain>
    </source>
</reference>
<organism evidence="3 4">
    <name type="scientific">Wenzhouxiangella sediminis</name>
    <dbReference type="NCBI Taxonomy" id="1792836"/>
    <lineage>
        <taxon>Bacteria</taxon>
        <taxon>Pseudomonadati</taxon>
        <taxon>Pseudomonadota</taxon>
        <taxon>Gammaproteobacteria</taxon>
        <taxon>Chromatiales</taxon>
        <taxon>Wenzhouxiangellaceae</taxon>
        <taxon>Wenzhouxiangella</taxon>
    </lineage>
</organism>
<evidence type="ECO:0000259" key="2">
    <source>
        <dbReference type="Pfam" id="PF05065"/>
    </source>
</evidence>
<dbReference type="RefSeq" id="WP_116651776.1">
    <property type="nucleotide sequence ID" value="NZ_QUZK01000051.1"/>
</dbReference>
<gene>
    <name evidence="3" type="ORF">DZC52_14045</name>
</gene>
<protein>
    <submittedName>
        <fullName evidence="3">Phage major capsid protein</fullName>
    </submittedName>
</protein>
<dbReference type="InterPro" id="IPR054612">
    <property type="entry name" value="Phage_capsid-like_C"/>
</dbReference>
<dbReference type="EMBL" id="QUZK01000051">
    <property type="protein sequence ID" value="RFF29222.1"/>
    <property type="molecule type" value="Genomic_DNA"/>
</dbReference>
<dbReference type="Proteomes" id="UP000260351">
    <property type="component" value="Unassembled WGS sequence"/>
</dbReference>
<evidence type="ECO:0000313" key="4">
    <source>
        <dbReference type="Proteomes" id="UP000260351"/>
    </source>
</evidence>
<comment type="subcellular location">
    <subcellularLocation>
        <location evidence="1">Virion</location>
    </subcellularLocation>
</comment>
<dbReference type="Gene3D" id="3.30.2320.10">
    <property type="entry name" value="hypothetical protein PF0899 domain"/>
    <property type="match status" value="1"/>
</dbReference>
<dbReference type="InterPro" id="IPR024455">
    <property type="entry name" value="Phage_capsid"/>
</dbReference>
<name>A0A3E1K5B0_9GAMM</name>
<dbReference type="OrthoDB" id="9806592at2"/>
<comment type="caution">
    <text evidence="3">The sequence shown here is derived from an EMBL/GenBank/DDBJ whole genome shotgun (WGS) entry which is preliminary data.</text>
</comment>
<proteinExistence type="predicted"/>
<dbReference type="NCBIfam" id="TIGR01554">
    <property type="entry name" value="major_cap_HK97"/>
    <property type="match status" value="1"/>
</dbReference>
<dbReference type="SUPFAM" id="SSF56563">
    <property type="entry name" value="Major capsid protein gp5"/>
    <property type="match status" value="1"/>
</dbReference>